<keyword evidence="3" id="KW-1185">Reference proteome</keyword>
<feature type="transmembrane region" description="Helical" evidence="1">
    <location>
        <begin position="43"/>
        <end position="63"/>
    </location>
</feature>
<dbReference type="Proteomes" id="UP000690515">
    <property type="component" value="Unassembled WGS sequence"/>
</dbReference>
<name>A0ABS5Z9J2_9GAMM</name>
<keyword evidence="1" id="KW-1133">Transmembrane helix</keyword>
<feature type="transmembrane region" description="Helical" evidence="1">
    <location>
        <begin position="110"/>
        <end position="134"/>
    </location>
</feature>
<organism evidence="2 3">
    <name type="scientific">Zooshikella harenae</name>
    <dbReference type="NCBI Taxonomy" id="2827238"/>
    <lineage>
        <taxon>Bacteria</taxon>
        <taxon>Pseudomonadati</taxon>
        <taxon>Pseudomonadota</taxon>
        <taxon>Gammaproteobacteria</taxon>
        <taxon>Oceanospirillales</taxon>
        <taxon>Zooshikellaceae</taxon>
        <taxon>Zooshikella</taxon>
    </lineage>
</organism>
<evidence type="ECO:0000313" key="2">
    <source>
        <dbReference type="EMBL" id="MBU2710723.1"/>
    </source>
</evidence>
<evidence type="ECO:0000313" key="3">
    <source>
        <dbReference type="Proteomes" id="UP000690515"/>
    </source>
</evidence>
<reference evidence="2 3" key="1">
    <citation type="submission" date="2021-04" db="EMBL/GenBank/DDBJ databases">
        <authorList>
            <person name="Pira H."/>
            <person name="Risdian C."/>
            <person name="Wink J."/>
        </authorList>
    </citation>
    <scope>NUCLEOTIDE SEQUENCE [LARGE SCALE GENOMIC DNA]</scope>
    <source>
        <strain evidence="2 3">WH53</strain>
    </source>
</reference>
<dbReference type="RefSeq" id="WP_215818890.1">
    <property type="nucleotide sequence ID" value="NZ_JAGSOY010000010.1"/>
</dbReference>
<keyword evidence="1" id="KW-0812">Transmembrane</keyword>
<evidence type="ECO:0008006" key="4">
    <source>
        <dbReference type="Google" id="ProtNLM"/>
    </source>
</evidence>
<evidence type="ECO:0000256" key="1">
    <source>
        <dbReference type="SAM" id="Phobius"/>
    </source>
</evidence>
<feature type="transmembrane region" description="Helical" evidence="1">
    <location>
        <begin position="84"/>
        <end position="104"/>
    </location>
</feature>
<comment type="caution">
    <text evidence="2">The sequence shown here is derived from an EMBL/GenBank/DDBJ whole genome shotgun (WGS) entry which is preliminary data.</text>
</comment>
<keyword evidence="1" id="KW-0472">Membrane</keyword>
<accession>A0ABS5Z9J2</accession>
<gene>
    <name evidence="2" type="ORF">KCG35_06605</name>
</gene>
<sequence length="152" mass="16631">MTHLIHRYAGIVSFLCIATFFSSTVLAELFGSFEIIAKVKNLIVWPGLLILVPAMALTGGSGFSLSKSRKGRLIQQKQKKMRFIGANGILVLIPCALVLNHLAAMEAYDVFFYIVQGIELLSGAINLTLLSLNIRDGMKMKGRFRASLSAGR</sequence>
<proteinExistence type="predicted"/>
<protein>
    <recommendedName>
        <fullName evidence="4">Lipoprotein</fullName>
    </recommendedName>
</protein>
<dbReference type="EMBL" id="JAGSOY010000010">
    <property type="protein sequence ID" value="MBU2710723.1"/>
    <property type="molecule type" value="Genomic_DNA"/>
</dbReference>